<accession>A0ABD0LJU2</accession>
<proteinExistence type="predicted"/>
<evidence type="ECO:0000256" key="3">
    <source>
        <dbReference type="ARBA" id="ARBA00023157"/>
    </source>
</evidence>
<feature type="domain" description="Ig-like" evidence="8">
    <location>
        <begin position="181"/>
        <end position="309"/>
    </location>
</feature>
<dbReference type="InterPro" id="IPR007110">
    <property type="entry name" value="Ig-like_dom"/>
</dbReference>
<evidence type="ECO:0000256" key="2">
    <source>
        <dbReference type="ARBA" id="ARBA00023136"/>
    </source>
</evidence>
<keyword evidence="10" id="KW-1185">Reference proteome</keyword>
<protein>
    <recommendedName>
        <fullName evidence="8">Ig-like domain-containing protein</fullName>
    </recommendedName>
</protein>
<organism evidence="9 10">
    <name type="scientific">Batillaria attramentaria</name>
    <dbReference type="NCBI Taxonomy" id="370345"/>
    <lineage>
        <taxon>Eukaryota</taxon>
        <taxon>Metazoa</taxon>
        <taxon>Spiralia</taxon>
        <taxon>Lophotrochozoa</taxon>
        <taxon>Mollusca</taxon>
        <taxon>Gastropoda</taxon>
        <taxon>Caenogastropoda</taxon>
        <taxon>Sorbeoconcha</taxon>
        <taxon>Cerithioidea</taxon>
        <taxon>Batillariidae</taxon>
        <taxon>Batillaria</taxon>
    </lineage>
</organism>
<name>A0ABD0LJU2_9CAEN</name>
<dbReference type="PROSITE" id="PS50835">
    <property type="entry name" value="IG_LIKE"/>
    <property type="match status" value="3"/>
</dbReference>
<dbReference type="EMBL" id="JACVVK020000041">
    <property type="protein sequence ID" value="KAK7499799.1"/>
    <property type="molecule type" value="Genomic_DNA"/>
</dbReference>
<keyword evidence="2 7" id="KW-0472">Membrane</keyword>
<keyword evidence="3" id="KW-1015">Disulfide bond</keyword>
<evidence type="ECO:0000256" key="4">
    <source>
        <dbReference type="ARBA" id="ARBA00023180"/>
    </source>
</evidence>
<feature type="domain" description="Ig-like" evidence="8">
    <location>
        <begin position="464"/>
        <end position="543"/>
    </location>
</feature>
<dbReference type="PANTHER" id="PTHR11640">
    <property type="entry name" value="NEPHRIN"/>
    <property type="match status" value="1"/>
</dbReference>
<sequence length="938" mass="103825">MDESIITCSCTTTHMGLPAGRLVWEGDDETSLKTGKYGQRTLDYSLYVEGIDNGRPFPCRLEWTNDQSKWKSDTAILDVLYKPSLVISGYTQGRVLYEGDQHRVNCSAQGGNPLVSHITLTCQNQTGQEDQRHTTDIALLQFTVKRDNPHCTCSAHAPDHQGWDSVSSTVQLTVRYPPSNPRIQGFKNAYRQGDSARLTCNSEDEGSPPASYQWLENNRITTRGTSFTKRRLQRTDAGRKIGCRAVNDFTKVKYLNLTTERTLVIHYPPSHRPSISGYTSDQVLYMGDERTVTCSAEGGNPAVFRITLTCQNRSTVAYSTYLAKTITPRLTFNVSAGNPWCTCTAHPPTDAKWDAVTSHENLTIYTPPSPPQITRLHRGQSAYKENEEAVLTCESGIVGNPAVSYVWSYQGRDNVSPYGNRLIVRSLTWQDNGLEIGCRARNNFTDTKGLNLITVFMLEVFYRPQISFQSLAGSDCVDAASGECNVDEGQRIRMGCLAHSNPGIKKISWEKNFQIPVLDITASRSQDDSEFICEAATETNTTAGLRNPLKNSKSLRIRVQYLPDRPVLTLKSSGLNVTNWSVKENDPVNLTCVGKARPKPSVQLMKAGQPLRSTELSSAGDGGVWMSHSIELARCEDSGSPRLADSMALPHRNITYRGIPEQLTFDLVAYPLPNATVAYYDHLYANGFNPQTTVSKDKFNSTCEKTDVISHVRCSIWIQNVTSGDEGSYQLTVQNSEGPLDAITFQLSMEKEVPSIADDRLWLNTSHIIGITVGAVCGIATIIAIVVFVIRARWKAYERPPPARRWEMHEYGALSPKPAPPRPSSVATDIADANPYDVIPADDGDYSEPITGDDYLHPAALTPERTTDQTDADPHPATLDTARASCNYDDCFNVVTSTEDNVDQAEGTHHPVHEQASPEYSNIPHDEGKDLEPYSNVP</sequence>
<dbReference type="InterPro" id="IPR003599">
    <property type="entry name" value="Ig_sub"/>
</dbReference>
<dbReference type="Proteomes" id="UP001519460">
    <property type="component" value="Unassembled WGS sequence"/>
</dbReference>
<dbReference type="PANTHER" id="PTHR11640:SF31">
    <property type="entry name" value="IRREGULAR CHIASM C-ROUGHEST PROTEIN-RELATED"/>
    <property type="match status" value="1"/>
</dbReference>
<dbReference type="InterPro" id="IPR036179">
    <property type="entry name" value="Ig-like_dom_sf"/>
</dbReference>
<dbReference type="GO" id="GO:0016020">
    <property type="term" value="C:membrane"/>
    <property type="evidence" value="ECO:0007669"/>
    <property type="project" value="UniProtKB-SubCell"/>
</dbReference>
<evidence type="ECO:0000259" key="8">
    <source>
        <dbReference type="PROSITE" id="PS50835"/>
    </source>
</evidence>
<dbReference type="InterPro" id="IPR013783">
    <property type="entry name" value="Ig-like_fold"/>
</dbReference>
<keyword evidence="7" id="KW-0812">Transmembrane</keyword>
<dbReference type="SMART" id="SM00409">
    <property type="entry name" value="IG"/>
    <property type="match status" value="5"/>
</dbReference>
<evidence type="ECO:0000256" key="1">
    <source>
        <dbReference type="ARBA" id="ARBA00004479"/>
    </source>
</evidence>
<feature type="domain" description="Ig-like" evidence="8">
    <location>
        <begin position="371"/>
        <end position="451"/>
    </location>
</feature>
<gene>
    <name evidence="9" type="ORF">BaRGS_00008890</name>
</gene>
<evidence type="ECO:0000313" key="10">
    <source>
        <dbReference type="Proteomes" id="UP001519460"/>
    </source>
</evidence>
<dbReference type="InterPro" id="IPR051275">
    <property type="entry name" value="Cell_adhesion_signaling"/>
</dbReference>
<evidence type="ECO:0000256" key="7">
    <source>
        <dbReference type="SAM" id="Phobius"/>
    </source>
</evidence>
<evidence type="ECO:0000256" key="6">
    <source>
        <dbReference type="SAM" id="MobiDB-lite"/>
    </source>
</evidence>
<dbReference type="AlphaFoldDB" id="A0ABD0LJU2"/>
<dbReference type="SUPFAM" id="SSF48726">
    <property type="entry name" value="Immunoglobulin"/>
    <property type="match status" value="4"/>
</dbReference>
<evidence type="ECO:0000313" key="9">
    <source>
        <dbReference type="EMBL" id="KAK7499799.1"/>
    </source>
</evidence>
<keyword evidence="4" id="KW-0325">Glycoprotein</keyword>
<keyword evidence="7" id="KW-1133">Transmembrane helix</keyword>
<dbReference type="CDD" id="cd00096">
    <property type="entry name" value="Ig"/>
    <property type="match status" value="1"/>
</dbReference>
<feature type="region of interest" description="Disordered" evidence="6">
    <location>
        <begin position="902"/>
        <end position="938"/>
    </location>
</feature>
<keyword evidence="5" id="KW-0393">Immunoglobulin domain</keyword>
<comment type="caution">
    <text evidence="9">The sequence shown here is derived from an EMBL/GenBank/DDBJ whole genome shotgun (WGS) entry which is preliminary data.</text>
</comment>
<evidence type="ECO:0000256" key="5">
    <source>
        <dbReference type="ARBA" id="ARBA00023319"/>
    </source>
</evidence>
<feature type="transmembrane region" description="Helical" evidence="7">
    <location>
        <begin position="768"/>
        <end position="790"/>
    </location>
</feature>
<comment type="subcellular location">
    <subcellularLocation>
        <location evidence="1">Membrane</location>
        <topology evidence="1">Single-pass type I membrane protein</topology>
    </subcellularLocation>
</comment>
<reference evidence="9 10" key="1">
    <citation type="journal article" date="2023" name="Sci. Data">
        <title>Genome assembly of the Korean intertidal mud-creeper Batillaria attramentaria.</title>
        <authorList>
            <person name="Patra A.K."/>
            <person name="Ho P.T."/>
            <person name="Jun S."/>
            <person name="Lee S.J."/>
            <person name="Kim Y."/>
            <person name="Won Y.J."/>
        </authorList>
    </citation>
    <scope>NUCLEOTIDE SEQUENCE [LARGE SCALE GENOMIC DNA]</scope>
    <source>
        <strain evidence="9">Wonlab-2016</strain>
    </source>
</reference>
<dbReference type="Gene3D" id="2.60.40.10">
    <property type="entry name" value="Immunoglobulins"/>
    <property type="match status" value="5"/>
</dbReference>